<reference evidence="1 2" key="1">
    <citation type="submission" date="2019-04" db="EMBL/GenBank/DDBJ databases">
        <title>Sphingobacterium olei sp. nov., isolated from oil-contaminated soil.</title>
        <authorList>
            <person name="Liu B."/>
        </authorList>
    </citation>
    <scope>NUCLEOTIDE SEQUENCE [LARGE SCALE GENOMIC DNA]</scope>
    <source>
        <strain evidence="1 2">Y3L14</strain>
    </source>
</reference>
<gene>
    <name evidence="1" type="ORF">FAZ19_18960</name>
</gene>
<comment type="caution">
    <text evidence="1">The sequence shown here is derived from an EMBL/GenBank/DDBJ whole genome shotgun (WGS) entry which is preliminary data.</text>
</comment>
<evidence type="ECO:0000313" key="1">
    <source>
        <dbReference type="EMBL" id="TJY62555.1"/>
    </source>
</evidence>
<proteinExistence type="predicted"/>
<organism evidence="1 2">
    <name type="scientific">Sphingobacterium alkalisoli</name>
    <dbReference type="NCBI Taxonomy" id="1874115"/>
    <lineage>
        <taxon>Bacteria</taxon>
        <taxon>Pseudomonadati</taxon>
        <taxon>Bacteroidota</taxon>
        <taxon>Sphingobacteriia</taxon>
        <taxon>Sphingobacteriales</taxon>
        <taxon>Sphingobacteriaceae</taxon>
        <taxon>Sphingobacterium</taxon>
    </lineage>
</organism>
<name>A0A4U0GU31_9SPHI</name>
<sequence length="64" mass="7018">MKISHRVGAEMFPVSPARAGICKSHAGDGMFPVPPLAPIGANHWRVDFVPCLFNIECVAIEQWD</sequence>
<accession>A0A4U0GU31</accession>
<evidence type="ECO:0000313" key="2">
    <source>
        <dbReference type="Proteomes" id="UP000309872"/>
    </source>
</evidence>
<keyword evidence="2" id="KW-1185">Reference proteome</keyword>
<dbReference type="Proteomes" id="UP000309872">
    <property type="component" value="Unassembled WGS sequence"/>
</dbReference>
<dbReference type="EMBL" id="SUKA01000007">
    <property type="protein sequence ID" value="TJY62555.1"/>
    <property type="molecule type" value="Genomic_DNA"/>
</dbReference>
<protein>
    <submittedName>
        <fullName evidence="1">Uncharacterized protein</fullName>
    </submittedName>
</protein>
<dbReference type="RefSeq" id="WP_136822341.1">
    <property type="nucleotide sequence ID" value="NZ_SUKA01000007.1"/>
</dbReference>
<dbReference type="AlphaFoldDB" id="A0A4U0GU31"/>